<reference evidence="3" key="1">
    <citation type="submission" date="2020-11" db="EMBL/GenBank/DDBJ databases">
        <title>Carbohydrate-dependent, anaerobic sulfur respiration: A novel catabolism in halophilic archaea.</title>
        <authorList>
            <person name="Sorokin D.Y."/>
            <person name="Messina E."/>
            <person name="Smedile F."/>
            <person name="La Cono V."/>
            <person name="Hallsworth J.E."/>
            <person name="Yakimov M.M."/>
        </authorList>
    </citation>
    <scope>NUCLEOTIDE SEQUENCE</scope>
    <source>
        <strain evidence="3">AArc-S</strain>
    </source>
</reference>
<gene>
    <name evidence="3" type="primary">pgpB2</name>
    <name evidence="3" type="ORF">AArcS_0450</name>
</gene>
<sequence>MSRGVGVTEFVREFVPDGFSFVGRLLALPGDIEVAALVITVIFAFGVRQQIQTGDRERLCSRRTITLIAVVFGGLSLAIVLKSAFGLPRPPVELQATPRSGEGFPSGHTMTATVLWGALALWGRVWTHRGRWAVAAALISLVAFSRLALGVHYLVDVLASVAFGMAYLYAMWSFVRADAMRAFTIAIVLSVLAAVASGGSTDGLLALVGTVGCFAGWRVAEHEVVRKRVFTIALKLDRRLSASGNPEE</sequence>
<dbReference type="Gene3D" id="1.20.144.10">
    <property type="entry name" value="Phosphatidic acid phosphatase type 2/haloperoxidase"/>
    <property type="match status" value="1"/>
</dbReference>
<feature type="domain" description="Phosphatidic acid phosphatase type 2/haloperoxidase" evidence="2">
    <location>
        <begin position="65"/>
        <end position="172"/>
    </location>
</feature>
<feature type="transmembrane region" description="Helical" evidence="1">
    <location>
        <begin position="107"/>
        <end position="125"/>
    </location>
</feature>
<feature type="transmembrane region" description="Helical" evidence="1">
    <location>
        <begin position="26"/>
        <end position="47"/>
    </location>
</feature>
<dbReference type="EMBL" id="CP064786">
    <property type="protein sequence ID" value="QSG01679.1"/>
    <property type="molecule type" value="Genomic_DNA"/>
</dbReference>
<proteinExistence type="predicted"/>
<feature type="transmembrane region" description="Helical" evidence="1">
    <location>
        <begin position="157"/>
        <end position="175"/>
    </location>
</feature>
<dbReference type="GeneID" id="70683834"/>
<dbReference type="SMART" id="SM00014">
    <property type="entry name" value="acidPPc"/>
    <property type="match status" value="1"/>
</dbReference>
<feature type="transmembrane region" description="Helical" evidence="1">
    <location>
        <begin position="132"/>
        <end position="151"/>
    </location>
</feature>
<name>A0A897MRT6_9EURY</name>
<dbReference type="Pfam" id="PF01569">
    <property type="entry name" value="PAP2"/>
    <property type="match status" value="1"/>
</dbReference>
<keyword evidence="1" id="KW-1133">Transmembrane helix</keyword>
<feature type="transmembrane region" description="Helical" evidence="1">
    <location>
        <begin position="204"/>
        <end position="220"/>
    </location>
</feature>
<protein>
    <submittedName>
        <fullName evidence="3">Membrane-associated phospholipid phosphatase</fullName>
    </submittedName>
</protein>
<dbReference type="SUPFAM" id="SSF48317">
    <property type="entry name" value="Acid phosphatase/Vanadium-dependent haloperoxidase"/>
    <property type="match status" value="1"/>
</dbReference>
<organism evidence="3 4">
    <name type="scientific">Natranaeroarchaeum sulfidigenes</name>
    <dbReference type="NCBI Taxonomy" id="2784880"/>
    <lineage>
        <taxon>Archaea</taxon>
        <taxon>Methanobacteriati</taxon>
        <taxon>Methanobacteriota</taxon>
        <taxon>Stenosarchaea group</taxon>
        <taxon>Halobacteria</taxon>
        <taxon>Halobacteriales</taxon>
        <taxon>Natronoarchaeaceae</taxon>
        <taxon>Natranaeroarchaeum</taxon>
    </lineage>
</organism>
<feature type="transmembrane region" description="Helical" evidence="1">
    <location>
        <begin position="182"/>
        <end position="198"/>
    </location>
</feature>
<dbReference type="AlphaFoldDB" id="A0A897MRT6"/>
<dbReference type="InterPro" id="IPR036938">
    <property type="entry name" value="PAP2/HPO_sf"/>
</dbReference>
<dbReference type="InterPro" id="IPR000326">
    <property type="entry name" value="PAP2/HPO"/>
</dbReference>
<feature type="transmembrane region" description="Helical" evidence="1">
    <location>
        <begin position="67"/>
        <end position="87"/>
    </location>
</feature>
<dbReference type="Proteomes" id="UP000663586">
    <property type="component" value="Chromosome"/>
</dbReference>
<evidence type="ECO:0000313" key="3">
    <source>
        <dbReference type="EMBL" id="QSG01679.1"/>
    </source>
</evidence>
<evidence type="ECO:0000313" key="4">
    <source>
        <dbReference type="Proteomes" id="UP000663586"/>
    </source>
</evidence>
<keyword evidence="1" id="KW-0472">Membrane</keyword>
<dbReference type="KEGG" id="hara:AArcS_0450"/>
<accession>A0A897MRT6</accession>
<keyword evidence="4" id="KW-1185">Reference proteome</keyword>
<evidence type="ECO:0000256" key="1">
    <source>
        <dbReference type="SAM" id="Phobius"/>
    </source>
</evidence>
<dbReference type="RefSeq" id="WP_238478794.1">
    <property type="nucleotide sequence ID" value="NZ_CP064786.1"/>
</dbReference>
<dbReference type="PANTHER" id="PTHR14969:SF13">
    <property type="entry name" value="AT30094P"/>
    <property type="match status" value="1"/>
</dbReference>
<evidence type="ECO:0000259" key="2">
    <source>
        <dbReference type="SMART" id="SM00014"/>
    </source>
</evidence>
<dbReference type="PANTHER" id="PTHR14969">
    <property type="entry name" value="SPHINGOSINE-1-PHOSPHATE PHOSPHOHYDROLASE"/>
    <property type="match status" value="1"/>
</dbReference>
<keyword evidence="1" id="KW-0812">Transmembrane</keyword>